<dbReference type="AlphaFoldDB" id="A0AAV7PHB9"/>
<organism evidence="2 3">
    <name type="scientific">Pleurodeles waltl</name>
    <name type="common">Iberian ribbed newt</name>
    <dbReference type="NCBI Taxonomy" id="8319"/>
    <lineage>
        <taxon>Eukaryota</taxon>
        <taxon>Metazoa</taxon>
        <taxon>Chordata</taxon>
        <taxon>Craniata</taxon>
        <taxon>Vertebrata</taxon>
        <taxon>Euteleostomi</taxon>
        <taxon>Amphibia</taxon>
        <taxon>Batrachia</taxon>
        <taxon>Caudata</taxon>
        <taxon>Salamandroidea</taxon>
        <taxon>Salamandridae</taxon>
        <taxon>Pleurodelinae</taxon>
        <taxon>Pleurodeles</taxon>
    </lineage>
</organism>
<feature type="region of interest" description="Disordered" evidence="1">
    <location>
        <begin position="40"/>
        <end position="68"/>
    </location>
</feature>
<feature type="compositionally biased region" description="Basic and acidic residues" evidence="1">
    <location>
        <begin position="57"/>
        <end position="68"/>
    </location>
</feature>
<proteinExistence type="predicted"/>
<sequence length="68" mass="7198">MEAGGTGSCLNCAWQKPSRASTVLHGAVVLRSRACKLRNLSQSPGVSGIPPPLRQVPRGEEKKKDTGK</sequence>
<reference evidence="2" key="1">
    <citation type="journal article" date="2022" name="bioRxiv">
        <title>Sequencing and chromosome-scale assembly of the giantPleurodeles waltlgenome.</title>
        <authorList>
            <person name="Brown T."/>
            <person name="Elewa A."/>
            <person name="Iarovenko S."/>
            <person name="Subramanian E."/>
            <person name="Araus A.J."/>
            <person name="Petzold A."/>
            <person name="Susuki M."/>
            <person name="Suzuki K.-i.T."/>
            <person name="Hayashi T."/>
            <person name="Toyoda A."/>
            <person name="Oliveira C."/>
            <person name="Osipova E."/>
            <person name="Leigh N.D."/>
            <person name="Simon A."/>
            <person name="Yun M.H."/>
        </authorList>
    </citation>
    <scope>NUCLEOTIDE SEQUENCE</scope>
    <source>
        <strain evidence="2">20211129_DDA</strain>
        <tissue evidence="2">Liver</tissue>
    </source>
</reference>
<name>A0AAV7PHB9_PLEWA</name>
<comment type="caution">
    <text evidence="2">The sequence shown here is derived from an EMBL/GenBank/DDBJ whole genome shotgun (WGS) entry which is preliminary data.</text>
</comment>
<gene>
    <name evidence="2" type="ORF">NDU88_003134</name>
</gene>
<evidence type="ECO:0000313" key="3">
    <source>
        <dbReference type="Proteomes" id="UP001066276"/>
    </source>
</evidence>
<accession>A0AAV7PHB9</accession>
<keyword evidence="3" id="KW-1185">Reference proteome</keyword>
<evidence type="ECO:0000313" key="2">
    <source>
        <dbReference type="EMBL" id="KAJ1124685.1"/>
    </source>
</evidence>
<evidence type="ECO:0000256" key="1">
    <source>
        <dbReference type="SAM" id="MobiDB-lite"/>
    </source>
</evidence>
<dbReference type="EMBL" id="JANPWB010000011">
    <property type="protein sequence ID" value="KAJ1124685.1"/>
    <property type="molecule type" value="Genomic_DNA"/>
</dbReference>
<protein>
    <submittedName>
        <fullName evidence="2">Uncharacterized protein</fullName>
    </submittedName>
</protein>
<dbReference type="Proteomes" id="UP001066276">
    <property type="component" value="Chromosome 7"/>
</dbReference>